<accession>A0A4R5F270</accession>
<dbReference type="Proteomes" id="UP000295136">
    <property type="component" value="Unassembled WGS sequence"/>
</dbReference>
<dbReference type="InterPro" id="IPR003593">
    <property type="entry name" value="AAA+_ATPase"/>
</dbReference>
<feature type="domain" description="AAA+ ATPase" evidence="1">
    <location>
        <begin position="270"/>
        <end position="418"/>
    </location>
</feature>
<protein>
    <submittedName>
        <fullName evidence="2">DUF2075 domain-containing protein</fullName>
    </submittedName>
</protein>
<evidence type="ECO:0000259" key="1">
    <source>
        <dbReference type="SMART" id="SM00382"/>
    </source>
</evidence>
<organism evidence="2 3">
    <name type="scientific">Nonomuraea mesophila</name>
    <dbReference type="NCBI Taxonomy" id="2530382"/>
    <lineage>
        <taxon>Bacteria</taxon>
        <taxon>Bacillati</taxon>
        <taxon>Actinomycetota</taxon>
        <taxon>Actinomycetes</taxon>
        <taxon>Streptosporangiales</taxon>
        <taxon>Streptosporangiaceae</taxon>
        <taxon>Nonomuraea</taxon>
    </lineage>
</organism>
<dbReference type="InterPro" id="IPR027417">
    <property type="entry name" value="P-loop_NTPase"/>
</dbReference>
<keyword evidence="3" id="KW-1185">Reference proteome</keyword>
<proteinExistence type="predicted"/>
<evidence type="ECO:0000313" key="3">
    <source>
        <dbReference type="Proteomes" id="UP000295136"/>
    </source>
</evidence>
<dbReference type="Gene3D" id="3.40.50.300">
    <property type="entry name" value="P-loop containing nucleotide triphosphate hydrolases"/>
    <property type="match status" value="1"/>
</dbReference>
<dbReference type="InterPro" id="IPR018647">
    <property type="entry name" value="SLFN_3-like_DNA/RNA_helicase"/>
</dbReference>
<sequence length="638" mass="71700">MALQCLYRRSASDLAAAITGGGFADRLADHFKEIFWETPDPREVESWANSIPTVVELLLDAGLGNVQVLLELKAPITDVRMDMVLVGSYPETDLMSVVVVENKQWRWIQPDGEMVRLSKNGAPHLHPANQTWGYLQVLRGYVSMLVDEKICGVVNLHNAPAHLVHAARPVARKQEDTQEPENPVPRWVAMYGAGEQRQEFRDTLLRRLSGERAAEHVDTLLQAPVRLAEGLMTRVAACVRGRQVFPLLDEQREAYDYVRHLVAKSKQGGGKEIVAIVGGPGTGKSVIALELLGTLARQKVHAVHATGSRSFTRTLWKYAGLPGNERGAFTYFNTFTDATPNDIEVLIADEAHRIRETSRDRTDENDLREPPPQIDELIHAARVPVFLLDDHQIVRRGEVGSLDLIRVKARELGYGLREITLRHQFRSGGSPEYVDWVDRLLMLAPPQGRPVWRPLDDFSLYVAPTPLAMEQYLKARAAEERKVRIAAGFCWKWNKPNDDGTLPDDVTIDEWRRPWNSKAEEYLGDIPPSPLWATDPAGVNQVGCVYSAQGFEYDYAGVIIGKDLVWRNGWQTERRHNKDRDQINAEDFSTVVRNTYRVLATRGMRGAVLYAHDEATNQLLIDLGVPLLDHHGVPVTST</sequence>
<dbReference type="SUPFAM" id="SSF52540">
    <property type="entry name" value="P-loop containing nucleoside triphosphate hydrolases"/>
    <property type="match status" value="1"/>
</dbReference>
<gene>
    <name evidence="2" type="ORF">E1295_29345</name>
</gene>
<name>A0A4R5F270_9ACTN</name>
<dbReference type="AlphaFoldDB" id="A0A4R5F270"/>
<dbReference type="EMBL" id="SMLD01000093">
    <property type="protein sequence ID" value="TDE41648.1"/>
    <property type="molecule type" value="Genomic_DNA"/>
</dbReference>
<evidence type="ECO:0000313" key="2">
    <source>
        <dbReference type="EMBL" id="TDE41648.1"/>
    </source>
</evidence>
<reference evidence="2 3" key="1">
    <citation type="submission" date="2019-03" db="EMBL/GenBank/DDBJ databases">
        <title>Draft genome sequences of novel Actinobacteria.</title>
        <authorList>
            <person name="Sahin N."/>
            <person name="Ay H."/>
            <person name="Saygin H."/>
        </authorList>
    </citation>
    <scope>NUCLEOTIDE SEQUENCE [LARGE SCALE GENOMIC DNA]</scope>
    <source>
        <strain evidence="2 3">6K102</strain>
    </source>
</reference>
<dbReference type="SMART" id="SM00382">
    <property type="entry name" value="AAA"/>
    <property type="match status" value="1"/>
</dbReference>
<dbReference type="Pfam" id="PF09848">
    <property type="entry name" value="SLFN-g3_helicase"/>
    <property type="match status" value="1"/>
</dbReference>
<dbReference type="RefSeq" id="WP_132634797.1">
    <property type="nucleotide sequence ID" value="NZ_SMLD01000093.1"/>
</dbReference>
<comment type="caution">
    <text evidence="2">The sequence shown here is derived from an EMBL/GenBank/DDBJ whole genome shotgun (WGS) entry which is preliminary data.</text>
</comment>